<evidence type="ECO:0000256" key="5">
    <source>
        <dbReference type="ARBA" id="ARBA00023159"/>
    </source>
</evidence>
<feature type="region of interest" description="Disordered" evidence="11">
    <location>
        <begin position="1"/>
        <end position="25"/>
    </location>
</feature>
<keyword evidence="6 9" id="KW-0804">Transcription</keyword>
<evidence type="ECO:0000313" key="13">
    <source>
        <dbReference type="Proteomes" id="UP000034841"/>
    </source>
</evidence>
<organism evidence="12 13">
    <name type="scientific">Ceratocystis fimbriata f. sp. platani</name>
    <dbReference type="NCBI Taxonomy" id="88771"/>
    <lineage>
        <taxon>Eukaryota</taxon>
        <taxon>Fungi</taxon>
        <taxon>Dikarya</taxon>
        <taxon>Ascomycota</taxon>
        <taxon>Pezizomycotina</taxon>
        <taxon>Sordariomycetes</taxon>
        <taxon>Hypocreomycetidae</taxon>
        <taxon>Microascales</taxon>
        <taxon>Ceratocystidaceae</taxon>
        <taxon>Ceratocystis</taxon>
    </lineage>
</organism>
<comment type="subunit">
    <text evidence="3 9">Component of the Mediator complex.</text>
</comment>
<keyword evidence="13" id="KW-1185">Reference proteome</keyword>
<feature type="region of interest" description="Disordered" evidence="11">
    <location>
        <begin position="45"/>
        <end position="83"/>
    </location>
</feature>
<evidence type="ECO:0000256" key="4">
    <source>
        <dbReference type="ARBA" id="ARBA00023015"/>
    </source>
</evidence>
<evidence type="ECO:0000256" key="2">
    <source>
        <dbReference type="ARBA" id="ARBA00008089"/>
    </source>
</evidence>
<dbReference type="Pfam" id="PF07544">
    <property type="entry name" value="Med9"/>
    <property type="match status" value="1"/>
</dbReference>
<evidence type="ECO:0000256" key="1">
    <source>
        <dbReference type="ARBA" id="ARBA00004123"/>
    </source>
</evidence>
<keyword evidence="5 9" id="KW-0010">Activator</keyword>
<protein>
    <recommendedName>
        <fullName evidence="9">Mediator of RNA polymerase II transcription subunit 9</fullName>
    </recommendedName>
    <alternativeName>
        <fullName evidence="9">Mediator complex subunit 9</fullName>
    </alternativeName>
</protein>
<evidence type="ECO:0000256" key="11">
    <source>
        <dbReference type="SAM" id="MobiDB-lite"/>
    </source>
</evidence>
<sequence length="144" mass="16037">MTSRPGQPQQQLQQHPMALPETLSPDFLDTVSDLAVTLERLQSILNPHADPSLPNNPPGQDSVDPDAPKPILAKDLPTATDPLKHKLKKARTQVMLLPDMNRTIEDQQEEIADLEKRIRKQQQILEKLKAGGVDIVSESQQQDS</sequence>
<comment type="similarity">
    <text evidence="2 9">Belongs to the Mediator complex subunit 9 family.</text>
</comment>
<proteinExistence type="inferred from homology"/>
<evidence type="ECO:0000256" key="7">
    <source>
        <dbReference type="ARBA" id="ARBA00023242"/>
    </source>
</evidence>
<dbReference type="SUPFAM" id="SSF140718">
    <property type="entry name" value="Mediator hinge subcomplex-like"/>
    <property type="match status" value="1"/>
</dbReference>
<dbReference type="OrthoDB" id="5414694at2759"/>
<dbReference type="GO" id="GO:0006357">
    <property type="term" value="P:regulation of transcription by RNA polymerase II"/>
    <property type="evidence" value="ECO:0007669"/>
    <property type="project" value="InterPro"/>
</dbReference>
<reference evidence="12 13" key="1">
    <citation type="submission" date="2015-04" db="EMBL/GenBank/DDBJ databases">
        <title>Genome sequence of Ceratocystis platani, a major pathogen of plane trees.</title>
        <authorList>
            <person name="Belbahri L."/>
        </authorList>
    </citation>
    <scope>NUCLEOTIDE SEQUENCE [LARGE SCALE GENOMIC DNA]</scope>
    <source>
        <strain evidence="12 13">CFO</strain>
    </source>
</reference>
<evidence type="ECO:0000256" key="6">
    <source>
        <dbReference type="ARBA" id="ARBA00023163"/>
    </source>
</evidence>
<dbReference type="EMBL" id="LBBL01000009">
    <property type="protein sequence ID" value="KKF97374.1"/>
    <property type="molecule type" value="Genomic_DNA"/>
</dbReference>
<evidence type="ECO:0000313" key="12">
    <source>
        <dbReference type="EMBL" id="KKF97374.1"/>
    </source>
</evidence>
<name>A0A0F8DNG0_CERFI</name>
<evidence type="ECO:0000256" key="3">
    <source>
        <dbReference type="ARBA" id="ARBA00011837"/>
    </source>
</evidence>
<keyword evidence="10" id="KW-0175">Coiled coil</keyword>
<comment type="function">
    <text evidence="8 9">Component of the Mediator complex, a coactivator involved in the regulated transcription of nearly all RNA polymerase II-dependent genes. Mediator functions as a bridge to convey information from gene-specific regulatory proteins to the basal RNA polymerase II transcription machinery. Mediator is recruited to promoters by direct interactions with regulatory proteins and serves as a scaffold for the assembly of a functional preinitiation complex with RNA polymerase II and the general transcription factors.</text>
</comment>
<dbReference type="GO" id="GO:0003712">
    <property type="term" value="F:transcription coregulator activity"/>
    <property type="evidence" value="ECO:0007669"/>
    <property type="project" value="InterPro"/>
</dbReference>
<dbReference type="AlphaFoldDB" id="A0A0F8DNG0"/>
<keyword evidence="4 9" id="KW-0805">Transcription regulation</keyword>
<comment type="subcellular location">
    <subcellularLocation>
        <location evidence="1 9">Nucleus</location>
    </subcellularLocation>
</comment>
<evidence type="ECO:0000256" key="8">
    <source>
        <dbReference type="ARBA" id="ARBA00025687"/>
    </source>
</evidence>
<gene>
    <name evidence="9" type="primary">MED9</name>
    <name evidence="12" type="ORF">CFO_g287</name>
</gene>
<dbReference type="GO" id="GO:0016592">
    <property type="term" value="C:mediator complex"/>
    <property type="evidence" value="ECO:0007669"/>
    <property type="project" value="InterPro"/>
</dbReference>
<comment type="caution">
    <text evidence="12">The sequence shown here is derived from an EMBL/GenBank/DDBJ whole genome shotgun (WGS) entry which is preliminary data.</text>
</comment>
<dbReference type="InterPro" id="IPR037212">
    <property type="entry name" value="Med7/Med21-like"/>
</dbReference>
<feature type="coiled-coil region" evidence="10">
    <location>
        <begin position="97"/>
        <end position="131"/>
    </location>
</feature>
<accession>A0A0F8DNG0</accession>
<keyword evidence="7 9" id="KW-0539">Nucleus</keyword>
<evidence type="ECO:0000256" key="9">
    <source>
        <dbReference type="RuleBase" id="RU364145"/>
    </source>
</evidence>
<dbReference type="InterPro" id="IPR011425">
    <property type="entry name" value="Med9"/>
</dbReference>
<dbReference type="Proteomes" id="UP000034841">
    <property type="component" value="Unassembled WGS sequence"/>
</dbReference>
<evidence type="ECO:0000256" key="10">
    <source>
        <dbReference type="SAM" id="Coils"/>
    </source>
</evidence>